<evidence type="ECO:0000256" key="9">
    <source>
        <dbReference type="RuleBase" id="RU361269"/>
    </source>
</evidence>
<evidence type="ECO:0000256" key="5">
    <source>
        <dbReference type="ARBA" id="ARBA00022525"/>
    </source>
</evidence>
<protein>
    <recommendedName>
        <fullName evidence="3 9">Transthyretin</fullName>
    </recommendedName>
</protein>
<dbReference type="InterPro" id="IPR000895">
    <property type="entry name" value="Transthyretin/HIU_hydrolase"/>
</dbReference>
<reference evidence="11 12" key="1">
    <citation type="submission" date="2019-09" db="EMBL/GenBank/DDBJ databases">
        <title>Bird 10,000 Genomes (B10K) Project - Family phase.</title>
        <authorList>
            <person name="Zhang G."/>
        </authorList>
    </citation>
    <scope>NUCLEOTIDE SEQUENCE [LARGE SCALE GENOMIC DNA]</scope>
    <source>
        <strain evidence="11">OUT-0002</strain>
    </source>
</reference>
<gene>
    <name evidence="11" type="primary">Ttr_1</name>
    <name evidence="11" type="ORF">OREMEL_R01724</name>
</gene>
<keyword evidence="9" id="KW-0732">Signal</keyword>
<dbReference type="InterPro" id="IPR036817">
    <property type="entry name" value="Transthyretin/HIU_hydrolase_sf"/>
</dbReference>
<comment type="function">
    <text evidence="9">Thyroid hormone-binding protein. Probably transports thyroxine from the bloodstream to the brain.</text>
</comment>
<keyword evidence="6" id="KW-0765">Sulfation</keyword>
<comment type="subcellular location">
    <subcellularLocation>
        <location evidence="1 9">Secreted</location>
    </subcellularLocation>
</comment>
<evidence type="ECO:0000313" key="12">
    <source>
        <dbReference type="Proteomes" id="UP000579904"/>
    </source>
</evidence>
<dbReference type="SUPFAM" id="SSF49472">
    <property type="entry name" value="Transthyretin (synonym: prealbumin)"/>
    <property type="match status" value="1"/>
</dbReference>
<name>A0A7L3N8C1_9AVES</name>
<sequence length="147" mass="16196">MAFHSLFLVFLAGLAFFSEAAPPDSADSKHPLIIKILDSVQGSPASNVPVKLYKEGSDGSWDLLNTIQTNANGELRDLITKEKFVAGIYKIELDTATYWKRMGLNPFHHHADVVFPANDAGFRHYTIAVLLSPFSYTTTAVVTEPVE</sequence>
<feature type="non-terminal residue" evidence="11">
    <location>
        <position position="1"/>
    </location>
</feature>
<dbReference type="InterPro" id="IPR023418">
    <property type="entry name" value="Thyroxine_BS"/>
</dbReference>
<dbReference type="PRINTS" id="PR00189">
    <property type="entry name" value="TRNSTHYRETIN"/>
</dbReference>
<feature type="domain" description="Transthyretin/hydroxyisourate hydrolase" evidence="10">
    <location>
        <begin position="27"/>
        <end position="147"/>
    </location>
</feature>
<dbReference type="EMBL" id="VZUB01003782">
    <property type="protein sequence ID" value="NXU74713.1"/>
    <property type="molecule type" value="Genomic_DNA"/>
</dbReference>
<comment type="similarity">
    <text evidence="2 9">Belongs to the transthyretin family.</text>
</comment>
<dbReference type="SMART" id="SM00095">
    <property type="entry name" value="TR_THY"/>
    <property type="match status" value="1"/>
</dbReference>
<evidence type="ECO:0000256" key="8">
    <source>
        <dbReference type="ARBA" id="ARBA00022920"/>
    </source>
</evidence>
<dbReference type="GO" id="GO:0070324">
    <property type="term" value="F:thyroid hormone binding"/>
    <property type="evidence" value="ECO:0007669"/>
    <property type="project" value="UniProtKB-UniRule"/>
</dbReference>
<dbReference type="Pfam" id="PF00576">
    <property type="entry name" value="Transthyretin"/>
    <property type="match status" value="1"/>
</dbReference>
<evidence type="ECO:0000256" key="6">
    <source>
        <dbReference type="ARBA" id="ARBA00022641"/>
    </source>
</evidence>
<organism evidence="11 12">
    <name type="scientific">Oreotrochilus melanogaster</name>
    <dbReference type="NCBI Taxonomy" id="689266"/>
    <lineage>
        <taxon>Eukaryota</taxon>
        <taxon>Metazoa</taxon>
        <taxon>Chordata</taxon>
        <taxon>Craniata</taxon>
        <taxon>Vertebrata</taxon>
        <taxon>Euteleostomi</taxon>
        <taxon>Archelosauria</taxon>
        <taxon>Archosauria</taxon>
        <taxon>Dinosauria</taxon>
        <taxon>Saurischia</taxon>
        <taxon>Theropoda</taxon>
        <taxon>Coelurosauria</taxon>
        <taxon>Aves</taxon>
        <taxon>Neognathae</taxon>
        <taxon>Neoaves</taxon>
        <taxon>Strisores</taxon>
        <taxon>Apodiformes</taxon>
        <taxon>Trochilidae</taxon>
        <taxon>Oreotrochilus</taxon>
    </lineage>
</organism>
<dbReference type="GO" id="GO:0006144">
    <property type="term" value="P:purine nucleobase metabolic process"/>
    <property type="evidence" value="ECO:0007669"/>
    <property type="project" value="TreeGrafter"/>
</dbReference>
<feature type="chain" id="PRO_5029934780" description="Transthyretin" evidence="9">
    <location>
        <begin position="21"/>
        <end position="147"/>
    </location>
</feature>
<keyword evidence="7" id="KW-0372">Hormone</keyword>
<dbReference type="InterPro" id="IPR023419">
    <property type="entry name" value="Transthyretin_CS"/>
</dbReference>
<evidence type="ECO:0000256" key="1">
    <source>
        <dbReference type="ARBA" id="ARBA00004613"/>
    </source>
</evidence>
<dbReference type="GO" id="GO:0005615">
    <property type="term" value="C:extracellular space"/>
    <property type="evidence" value="ECO:0007669"/>
    <property type="project" value="TreeGrafter"/>
</dbReference>
<dbReference type="AlphaFoldDB" id="A0A7L3N8C1"/>
<dbReference type="FunFam" id="2.60.40.180:FF:000002">
    <property type="entry name" value="Transthyretin"/>
    <property type="match status" value="1"/>
</dbReference>
<evidence type="ECO:0000256" key="4">
    <source>
        <dbReference type="ARBA" id="ARBA00022448"/>
    </source>
</evidence>
<dbReference type="GO" id="GO:0005179">
    <property type="term" value="F:hormone activity"/>
    <property type="evidence" value="ECO:0007669"/>
    <property type="project" value="UniProtKB-UniRule"/>
</dbReference>
<dbReference type="Gene3D" id="2.60.40.180">
    <property type="entry name" value="Transthyretin/hydroxyisourate hydrolase domain"/>
    <property type="match status" value="1"/>
</dbReference>
<keyword evidence="4" id="KW-0813">Transport</keyword>
<feature type="signal peptide" evidence="9">
    <location>
        <begin position="1"/>
        <end position="20"/>
    </location>
</feature>
<dbReference type="PROSITE" id="PS00769">
    <property type="entry name" value="TRANSTHYRETIN_2"/>
    <property type="match status" value="1"/>
</dbReference>
<accession>A0A7L3N8C1</accession>
<dbReference type="PANTHER" id="PTHR10395">
    <property type="entry name" value="URICASE AND TRANSTHYRETIN-RELATED"/>
    <property type="match status" value="1"/>
</dbReference>
<comment type="caution">
    <text evidence="11">The sequence shown here is derived from an EMBL/GenBank/DDBJ whole genome shotgun (WGS) entry which is preliminary data.</text>
</comment>
<evidence type="ECO:0000256" key="7">
    <source>
        <dbReference type="ARBA" id="ARBA00022702"/>
    </source>
</evidence>
<evidence type="ECO:0000313" key="11">
    <source>
        <dbReference type="EMBL" id="NXU74713.1"/>
    </source>
</evidence>
<keyword evidence="5 9" id="KW-0964">Secreted</keyword>
<evidence type="ECO:0000256" key="2">
    <source>
        <dbReference type="ARBA" id="ARBA00007893"/>
    </source>
</evidence>
<proteinExistence type="inferred from homology"/>
<comment type="subunit">
    <text evidence="9">Homotetramer.</text>
</comment>
<evidence type="ECO:0000256" key="3">
    <source>
        <dbReference type="ARBA" id="ARBA00021606"/>
    </source>
</evidence>
<dbReference type="InterPro" id="IPR023416">
    <property type="entry name" value="Transthyretin/HIU_hydrolase_d"/>
</dbReference>
<dbReference type="PROSITE" id="PS00768">
    <property type="entry name" value="TRANSTHYRETIN_1"/>
    <property type="match status" value="1"/>
</dbReference>
<feature type="non-terminal residue" evidence="11">
    <location>
        <position position="147"/>
    </location>
</feature>
<evidence type="ECO:0000259" key="10">
    <source>
        <dbReference type="SMART" id="SM00095"/>
    </source>
</evidence>
<keyword evidence="8 9" id="KW-0795">Thyroid hormone</keyword>
<keyword evidence="12" id="KW-1185">Reference proteome</keyword>
<dbReference type="PANTHER" id="PTHR10395:SF12">
    <property type="entry name" value="TRANSTHYRETIN"/>
    <property type="match status" value="1"/>
</dbReference>
<dbReference type="Proteomes" id="UP000579904">
    <property type="component" value="Unassembled WGS sequence"/>
</dbReference>
<dbReference type="OrthoDB" id="10265230at2759"/>